<name>A0A3L6SRC0_PANMI</name>
<accession>A0A3L6SRC0</accession>
<dbReference type="Proteomes" id="UP000275267">
    <property type="component" value="Unassembled WGS sequence"/>
</dbReference>
<organism evidence="1 2">
    <name type="scientific">Panicum miliaceum</name>
    <name type="common">Proso millet</name>
    <name type="synonym">Broomcorn millet</name>
    <dbReference type="NCBI Taxonomy" id="4540"/>
    <lineage>
        <taxon>Eukaryota</taxon>
        <taxon>Viridiplantae</taxon>
        <taxon>Streptophyta</taxon>
        <taxon>Embryophyta</taxon>
        <taxon>Tracheophyta</taxon>
        <taxon>Spermatophyta</taxon>
        <taxon>Magnoliopsida</taxon>
        <taxon>Liliopsida</taxon>
        <taxon>Poales</taxon>
        <taxon>Poaceae</taxon>
        <taxon>PACMAD clade</taxon>
        <taxon>Panicoideae</taxon>
        <taxon>Panicodae</taxon>
        <taxon>Paniceae</taxon>
        <taxon>Panicinae</taxon>
        <taxon>Panicum</taxon>
        <taxon>Panicum sect. Panicum</taxon>
    </lineage>
</organism>
<keyword evidence="2" id="KW-1185">Reference proteome</keyword>
<reference evidence="2" key="1">
    <citation type="journal article" date="2019" name="Nat. Commun.">
        <title>The genome of broomcorn millet.</title>
        <authorList>
            <person name="Zou C."/>
            <person name="Miki D."/>
            <person name="Li D."/>
            <person name="Tang Q."/>
            <person name="Xiao L."/>
            <person name="Rajput S."/>
            <person name="Deng P."/>
            <person name="Jia W."/>
            <person name="Huang R."/>
            <person name="Zhang M."/>
            <person name="Sun Y."/>
            <person name="Hu J."/>
            <person name="Fu X."/>
            <person name="Schnable P.S."/>
            <person name="Li F."/>
            <person name="Zhang H."/>
            <person name="Feng B."/>
            <person name="Zhu X."/>
            <person name="Liu R."/>
            <person name="Schnable J.C."/>
            <person name="Zhu J.-K."/>
            <person name="Zhang H."/>
        </authorList>
    </citation>
    <scope>NUCLEOTIDE SEQUENCE [LARGE SCALE GENOMIC DNA]</scope>
</reference>
<protein>
    <submittedName>
        <fullName evidence="1">Uncharacterized protein</fullName>
    </submittedName>
</protein>
<dbReference type="AlphaFoldDB" id="A0A3L6SRC0"/>
<evidence type="ECO:0000313" key="2">
    <source>
        <dbReference type="Proteomes" id="UP000275267"/>
    </source>
</evidence>
<sequence length="204" mass="22287">MEEWTELADRVQRTLLPIADGTSTSDFLSLVNAAYLKLATNVYISLRTLMGATDAELDAIPRPPPHGHSPFDLVERARFQFDLFRGRHAMAGRIFALYGAHLGLLQGDPLWQTWEGQHATATQNADGALQGLHLAAASCQALVDAYVMALSFPPRSPAWVAWISAGQILTLRAVSGVTTAALMVFLMRRAVLVEYVAACVVLRR</sequence>
<dbReference type="OrthoDB" id="683313at2759"/>
<proteinExistence type="predicted"/>
<comment type="caution">
    <text evidence="1">The sequence shown here is derived from an EMBL/GenBank/DDBJ whole genome shotgun (WGS) entry which is preliminary data.</text>
</comment>
<dbReference type="EMBL" id="PQIB02000004">
    <property type="protein sequence ID" value="RLN24043.1"/>
    <property type="molecule type" value="Genomic_DNA"/>
</dbReference>
<gene>
    <name evidence="1" type="ORF">C2845_PM07G01180</name>
</gene>
<evidence type="ECO:0000313" key="1">
    <source>
        <dbReference type="EMBL" id="RLN24043.1"/>
    </source>
</evidence>